<dbReference type="Proteomes" id="UP001497535">
    <property type="component" value="Unassembled WGS sequence"/>
</dbReference>
<proteinExistence type="predicted"/>
<gene>
    <name evidence="1" type="ORF">MENTE1834_LOCUS24310</name>
</gene>
<protein>
    <submittedName>
        <fullName evidence="1">Uncharacterized protein</fullName>
    </submittedName>
</protein>
<keyword evidence="2" id="KW-1185">Reference proteome</keyword>
<comment type="caution">
    <text evidence="1">The sequence shown here is derived from an EMBL/GenBank/DDBJ whole genome shotgun (WGS) entry which is preliminary data.</text>
</comment>
<accession>A0ACB0ZEF1</accession>
<evidence type="ECO:0000313" key="2">
    <source>
        <dbReference type="Proteomes" id="UP001497535"/>
    </source>
</evidence>
<reference evidence="1" key="1">
    <citation type="submission" date="2023-11" db="EMBL/GenBank/DDBJ databases">
        <authorList>
            <person name="Poullet M."/>
        </authorList>
    </citation>
    <scope>NUCLEOTIDE SEQUENCE</scope>
    <source>
        <strain evidence="1">E1834</strain>
    </source>
</reference>
<dbReference type="EMBL" id="CAVMJV010000032">
    <property type="protein sequence ID" value="CAK5077397.1"/>
    <property type="molecule type" value="Genomic_DNA"/>
</dbReference>
<sequence length="87" mass="10247">MEIIKEKFGIQNNLGLFVASCIQIELEGGNKSVKIKNQKEMHLDYLVNLFVKYEDSEMRQLMDKEDIERFVQLKNFVKNSKGKMFTL</sequence>
<evidence type="ECO:0000313" key="1">
    <source>
        <dbReference type="EMBL" id="CAK5077397.1"/>
    </source>
</evidence>
<name>A0ACB0ZEF1_MELEN</name>
<organism evidence="1 2">
    <name type="scientific">Meloidogyne enterolobii</name>
    <name type="common">Root-knot nematode worm</name>
    <name type="synonym">Meloidogyne mayaguensis</name>
    <dbReference type="NCBI Taxonomy" id="390850"/>
    <lineage>
        <taxon>Eukaryota</taxon>
        <taxon>Metazoa</taxon>
        <taxon>Ecdysozoa</taxon>
        <taxon>Nematoda</taxon>
        <taxon>Chromadorea</taxon>
        <taxon>Rhabditida</taxon>
        <taxon>Tylenchina</taxon>
        <taxon>Tylenchomorpha</taxon>
        <taxon>Tylenchoidea</taxon>
        <taxon>Meloidogynidae</taxon>
        <taxon>Meloidogyninae</taxon>
        <taxon>Meloidogyne</taxon>
    </lineage>
</organism>